<evidence type="ECO:0000256" key="1">
    <source>
        <dbReference type="ARBA" id="ARBA00023235"/>
    </source>
</evidence>
<dbReference type="InterPro" id="IPR013022">
    <property type="entry name" value="Xyl_isomerase-like_TIM-brl"/>
</dbReference>
<name>A0A1G8R213_9FIRM</name>
<dbReference type="SUPFAM" id="SSF51658">
    <property type="entry name" value="Xylose isomerase-like"/>
    <property type="match status" value="1"/>
</dbReference>
<evidence type="ECO:0000313" key="4">
    <source>
        <dbReference type="Proteomes" id="UP000198945"/>
    </source>
</evidence>
<dbReference type="Pfam" id="PF01261">
    <property type="entry name" value="AP_endonuc_2"/>
    <property type="match status" value="1"/>
</dbReference>
<dbReference type="RefSeq" id="WP_089717293.1">
    <property type="nucleotide sequence ID" value="NZ_FNEH01000028.1"/>
</dbReference>
<gene>
    <name evidence="3" type="ORF">SAMN04515654_12813</name>
</gene>
<dbReference type="InterPro" id="IPR050417">
    <property type="entry name" value="Sugar_Epim/Isomerase"/>
</dbReference>
<dbReference type="EMBL" id="FNEH01000028">
    <property type="protein sequence ID" value="SDJ10883.1"/>
    <property type="molecule type" value="Genomic_DNA"/>
</dbReference>
<evidence type="ECO:0000259" key="2">
    <source>
        <dbReference type="Pfam" id="PF01261"/>
    </source>
</evidence>
<dbReference type="AlphaFoldDB" id="A0A1G8R213"/>
<dbReference type="Proteomes" id="UP000198945">
    <property type="component" value="Unassembled WGS sequence"/>
</dbReference>
<organism evidence="3 4">
    <name type="scientific">Halanaerobium congolense</name>
    <dbReference type="NCBI Taxonomy" id="54121"/>
    <lineage>
        <taxon>Bacteria</taxon>
        <taxon>Bacillati</taxon>
        <taxon>Bacillota</taxon>
        <taxon>Clostridia</taxon>
        <taxon>Halanaerobiales</taxon>
        <taxon>Halanaerobiaceae</taxon>
        <taxon>Halanaerobium</taxon>
    </lineage>
</organism>
<reference evidence="3 4" key="1">
    <citation type="submission" date="2016-10" db="EMBL/GenBank/DDBJ databases">
        <authorList>
            <person name="de Groot N.N."/>
        </authorList>
    </citation>
    <scope>NUCLEOTIDE SEQUENCE [LARGE SCALE GENOMIC DNA]</scope>
    <source>
        <strain evidence="3 4">WG7</strain>
    </source>
</reference>
<dbReference type="Gene3D" id="3.20.20.150">
    <property type="entry name" value="Divalent-metal-dependent TIM barrel enzymes"/>
    <property type="match status" value="1"/>
</dbReference>
<keyword evidence="1 3" id="KW-0413">Isomerase</keyword>
<sequence>MDLSISNIAWTEVEDQKIYKLMRKYDFNGLEIAPTRFFDDPYNIEEKQILKLKNNITNQGFEIPSMQSILYGRSDLKLFDTPKKREELKRYLKKGIIFASKLNINNLVFGSPKNRVMSEDNDYKIGIDFFSELADFAQINNTTISIEPNPKEYNTNFINTTREAINLVRDVNKSGFKVNFDLSTLILNGEKLSVLTEESINLVNHVHISQPYLNPILEGNIDLYKNLFAKLKELNYKNYISIEMKKVNDNNNVKNVEESLKLIRNLV</sequence>
<protein>
    <submittedName>
        <fullName evidence="3">Sugar phosphate isomerase/epimerase</fullName>
    </submittedName>
</protein>
<accession>A0A1G8R213</accession>
<dbReference type="InterPro" id="IPR036237">
    <property type="entry name" value="Xyl_isomerase-like_sf"/>
</dbReference>
<evidence type="ECO:0000313" key="3">
    <source>
        <dbReference type="EMBL" id="SDJ10883.1"/>
    </source>
</evidence>
<proteinExistence type="predicted"/>
<feature type="domain" description="Xylose isomerase-like TIM barrel" evidence="2">
    <location>
        <begin position="21"/>
        <end position="265"/>
    </location>
</feature>
<dbReference type="PANTHER" id="PTHR43489">
    <property type="entry name" value="ISOMERASE"/>
    <property type="match status" value="1"/>
</dbReference>
<dbReference type="GO" id="GO:0016853">
    <property type="term" value="F:isomerase activity"/>
    <property type="evidence" value="ECO:0007669"/>
    <property type="project" value="UniProtKB-KW"/>
</dbReference>